<reference evidence="1" key="1">
    <citation type="journal article" date="2015" name="Nature">
        <title>Complex archaea that bridge the gap between prokaryotes and eukaryotes.</title>
        <authorList>
            <person name="Spang A."/>
            <person name="Saw J.H."/>
            <person name="Jorgensen S.L."/>
            <person name="Zaremba-Niedzwiedzka K."/>
            <person name="Martijn J."/>
            <person name="Lind A.E."/>
            <person name="van Eijk R."/>
            <person name="Schleper C."/>
            <person name="Guy L."/>
            <person name="Ettema T.J."/>
        </authorList>
    </citation>
    <scope>NUCLEOTIDE SEQUENCE</scope>
</reference>
<proteinExistence type="predicted"/>
<sequence>MILSFYKLDSLLHLSLDLYYYFFEFFIEHLGK</sequence>
<protein>
    <submittedName>
        <fullName evidence="1">Uncharacterized protein</fullName>
    </submittedName>
</protein>
<accession>A0A0F9PFS8</accession>
<gene>
    <name evidence="1" type="ORF">LCGC14_0831540</name>
</gene>
<organism evidence="1">
    <name type="scientific">marine sediment metagenome</name>
    <dbReference type="NCBI Taxonomy" id="412755"/>
    <lineage>
        <taxon>unclassified sequences</taxon>
        <taxon>metagenomes</taxon>
        <taxon>ecological metagenomes</taxon>
    </lineage>
</organism>
<name>A0A0F9PFS8_9ZZZZ</name>
<dbReference type="AlphaFoldDB" id="A0A0F9PFS8"/>
<evidence type="ECO:0000313" key="1">
    <source>
        <dbReference type="EMBL" id="KKN30695.1"/>
    </source>
</evidence>
<dbReference type="EMBL" id="LAZR01002388">
    <property type="protein sequence ID" value="KKN30695.1"/>
    <property type="molecule type" value="Genomic_DNA"/>
</dbReference>
<comment type="caution">
    <text evidence="1">The sequence shown here is derived from an EMBL/GenBank/DDBJ whole genome shotgun (WGS) entry which is preliminary data.</text>
</comment>